<feature type="region of interest" description="Disordered" evidence="1">
    <location>
        <begin position="177"/>
        <end position="225"/>
    </location>
</feature>
<dbReference type="PANTHER" id="PTHR35392:SF1">
    <property type="entry name" value="ZN(II)2CYS6 TRANSCRIPTION FACTOR (EUROFUNG)"/>
    <property type="match status" value="1"/>
</dbReference>
<accession>A0A1Y1YHU6</accession>
<dbReference type="EMBL" id="MCFA01000232">
    <property type="protein sequence ID" value="ORX97545.1"/>
    <property type="molecule type" value="Genomic_DNA"/>
</dbReference>
<feature type="compositionally biased region" description="Polar residues" evidence="1">
    <location>
        <begin position="37"/>
        <end position="48"/>
    </location>
</feature>
<comment type="caution">
    <text evidence="2">The sequence shown here is derived from an EMBL/GenBank/DDBJ whole genome shotgun (WGS) entry which is preliminary data.</text>
</comment>
<gene>
    <name evidence="2" type="ORF">BCR34DRAFT_496762</name>
</gene>
<feature type="region of interest" description="Disordered" evidence="1">
    <location>
        <begin position="363"/>
        <end position="424"/>
    </location>
</feature>
<dbReference type="Proteomes" id="UP000193144">
    <property type="component" value="Unassembled WGS sequence"/>
</dbReference>
<dbReference type="PANTHER" id="PTHR35392">
    <property type="entry name" value="ZN(II)2CYS6 TRANSCRIPTION FACTOR (EUROFUNG)-RELATED-RELATED"/>
    <property type="match status" value="1"/>
</dbReference>
<keyword evidence="3" id="KW-1185">Reference proteome</keyword>
<name>A0A1Y1YHU6_9PLEO</name>
<proteinExistence type="predicted"/>
<evidence type="ECO:0000313" key="2">
    <source>
        <dbReference type="EMBL" id="ORX97545.1"/>
    </source>
</evidence>
<evidence type="ECO:0000256" key="1">
    <source>
        <dbReference type="SAM" id="MobiDB-lite"/>
    </source>
</evidence>
<dbReference type="OrthoDB" id="4226666at2759"/>
<feature type="region of interest" description="Disordered" evidence="1">
    <location>
        <begin position="30"/>
        <end position="99"/>
    </location>
</feature>
<organism evidence="2 3">
    <name type="scientific">Clohesyomyces aquaticus</name>
    <dbReference type="NCBI Taxonomy" id="1231657"/>
    <lineage>
        <taxon>Eukaryota</taxon>
        <taxon>Fungi</taxon>
        <taxon>Dikarya</taxon>
        <taxon>Ascomycota</taxon>
        <taxon>Pezizomycotina</taxon>
        <taxon>Dothideomycetes</taxon>
        <taxon>Pleosporomycetidae</taxon>
        <taxon>Pleosporales</taxon>
        <taxon>Lindgomycetaceae</taxon>
        <taxon>Clohesyomyces</taxon>
    </lineage>
</organism>
<reference evidence="2 3" key="1">
    <citation type="submission" date="2016-07" db="EMBL/GenBank/DDBJ databases">
        <title>Pervasive Adenine N6-methylation of Active Genes in Fungi.</title>
        <authorList>
            <consortium name="DOE Joint Genome Institute"/>
            <person name="Mondo S.J."/>
            <person name="Dannebaum R.O."/>
            <person name="Kuo R.C."/>
            <person name="Labutti K."/>
            <person name="Haridas S."/>
            <person name="Kuo A."/>
            <person name="Salamov A."/>
            <person name="Ahrendt S.R."/>
            <person name="Lipzen A."/>
            <person name="Sullivan W."/>
            <person name="Andreopoulos W.B."/>
            <person name="Clum A."/>
            <person name="Lindquist E."/>
            <person name="Daum C."/>
            <person name="Ramamoorthy G.K."/>
            <person name="Gryganskyi A."/>
            <person name="Culley D."/>
            <person name="Magnuson J.K."/>
            <person name="James T.Y."/>
            <person name="O'Malley M.A."/>
            <person name="Stajich J.E."/>
            <person name="Spatafora J.W."/>
            <person name="Visel A."/>
            <person name="Grigoriev I.V."/>
        </authorList>
    </citation>
    <scope>NUCLEOTIDE SEQUENCE [LARGE SCALE GENOMIC DNA]</scope>
    <source>
        <strain evidence="2 3">CBS 115471</strain>
    </source>
</reference>
<protein>
    <submittedName>
        <fullName evidence="2">Uncharacterized protein</fullName>
    </submittedName>
</protein>
<dbReference type="AlphaFoldDB" id="A0A1Y1YHU6"/>
<feature type="compositionally biased region" description="Polar residues" evidence="1">
    <location>
        <begin position="408"/>
        <end position="417"/>
    </location>
</feature>
<feature type="compositionally biased region" description="Polar residues" evidence="1">
    <location>
        <begin position="57"/>
        <end position="67"/>
    </location>
</feature>
<dbReference type="InterPro" id="IPR052973">
    <property type="entry name" value="Fungal_sec-metab_reg_TF"/>
</dbReference>
<evidence type="ECO:0000313" key="3">
    <source>
        <dbReference type="Proteomes" id="UP000193144"/>
    </source>
</evidence>
<feature type="compositionally biased region" description="Polar residues" evidence="1">
    <location>
        <begin position="81"/>
        <end position="92"/>
    </location>
</feature>
<feature type="compositionally biased region" description="Polar residues" evidence="1">
    <location>
        <begin position="177"/>
        <end position="218"/>
    </location>
</feature>
<dbReference type="STRING" id="1231657.A0A1Y1YHU6"/>
<sequence>MSNDSQYYYTYHHQQQQPQVLLAANAFGYGQYDPQRSKTPTSLINHTGHSPGPLSTPPQSRNASQPPEQAPGQMIWENARGSPSDSPTSVKTPDNDPFDEVVMLDAPLEPMGNVFPTPNEDVNGQIPPLGLDASLNLWTDQDLQNFYNTSAANLDLDQPQFTLQFSVQHRDPQGMQLTQQSFNPQPFNNGYGQEYTNQPSQQDPWTSQRPSQNPNVPQSDAPLFGPAADMSNYARFINPNVLNGVAQWNSNVAASAYNMSPTGSMMSSMDGQFYYQDQSPVEVNGLLPSPVADSQGFVNLHPTSPFFANDTDYNMEPQYPPSSPGNSTIAQVASPFRSVSSLDGHEGSFATQYLDQSARLDTYPGYRSEQGDVKPVPPPSPVQVQPSPGGRTVPEITYDSHSPDSEHSGTQQSNKCLTNRPGGRALGTHLEPKVAKAAHDMRKIVACWHCVLQRDKCGPGDICERCLKRSQRPNSDCGLGCSRVKLVELTQWFIPTLLSQMHEDATLTEFVRSYIHQWTNAEITVYMTCGQDSMPRIPVKVYEFLPKTRALLSTYQYITDPVTHKSKRVEKMSPALGMVHIHPNEEKKYDKYINEIVDHHLDAFADLCWQEDDNDFQQKLFKLMTKVKPRTDDEAKLLKEVFRLIVVTYIMSHVISIAEETKAASLRKMHGNYDPAIYVEGFTTPRMTNRQLKYFFARLQKSILATVLNKLQQFFKSSKGCDRWMAAFITVIGLGMAHEDQQKTLHVVMETKTMTEGVDFRAGQANADFACGEIDKRMGFISQIFRWKYNRKCNPLRDSDHDWEGEVGFGDQNSVEFVRGVAQLVKDNSEYLTLRQAVNISYSNQTQYTSRLVGKFLLSFWLPS</sequence>